<dbReference type="Gene3D" id="3.40.630.10">
    <property type="entry name" value="Zn peptidases"/>
    <property type="match status" value="1"/>
</dbReference>
<organism evidence="9 10">
    <name type="scientific">Olleya aquimaris</name>
    <dbReference type="NCBI Taxonomy" id="639310"/>
    <lineage>
        <taxon>Bacteria</taxon>
        <taxon>Pseudomonadati</taxon>
        <taxon>Bacteroidota</taxon>
        <taxon>Flavobacteriia</taxon>
        <taxon>Flavobacteriales</taxon>
        <taxon>Flavobacteriaceae</taxon>
    </lineage>
</organism>
<keyword evidence="4" id="KW-0378">Hydrolase</keyword>
<dbReference type="GO" id="GO:0004181">
    <property type="term" value="F:metallocarboxypeptidase activity"/>
    <property type="evidence" value="ECO:0007669"/>
    <property type="project" value="InterPro"/>
</dbReference>
<comment type="similarity">
    <text evidence="2 7">Belongs to the peptidase M14 family.</text>
</comment>
<keyword evidence="6" id="KW-0482">Metalloprotease</keyword>
<comment type="caution">
    <text evidence="9">The sequence shown here is derived from an EMBL/GenBank/DDBJ whole genome shotgun (WGS) entry which is preliminary data.</text>
</comment>
<comment type="caution">
    <text evidence="7">Lacks conserved residue(s) required for the propagation of feature annotation.</text>
</comment>
<dbReference type="AlphaFoldDB" id="A0A327R934"/>
<dbReference type="OrthoDB" id="1119199at2"/>
<keyword evidence="5" id="KW-0862">Zinc</keyword>
<dbReference type="GO" id="GO:0008270">
    <property type="term" value="F:zinc ion binding"/>
    <property type="evidence" value="ECO:0007669"/>
    <property type="project" value="InterPro"/>
</dbReference>
<dbReference type="SUPFAM" id="SSF53187">
    <property type="entry name" value="Zn-dependent exopeptidases"/>
    <property type="match status" value="1"/>
</dbReference>
<dbReference type="PANTHER" id="PTHR11705">
    <property type="entry name" value="PROTEASE FAMILY M14 CARBOXYPEPTIDASE A,B"/>
    <property type="match status" value="1"/>
</dbReference>
<evidence type="ECO:0000256" key="6">
    <source>
        <dbReference type="ARBA" id="ARBA00023049"/>
    </source>
</evidence>
<keyword evidence="9" id="KW-0121">Carboxypeptidase</keyword>
<comment type="cofactor">
    <cofactor evidence="1">
        <name>Zn(2+)</name>
        <dbReference type="ChEBI" id="CHEBI:29105"/>
    </cofactor>
</comment>
<dbReference type="PANTHER" id="PTHR11705:SF143">
    <property type="entry name" value="SLL0236 PROTEIN"/>
    <property type="match status" value="1"/>
</dbReference>
<evidence type="ECO:0000256" key="7">
    <source>
        <dbReference type="PROSITE-ProRule" id="PRU01379"/>
    </source>
</evidence>
<accession>A0A327R934</accession>
<dbReference type="EMBL" id="QLLO01000010">
    <property type="protein sequence ID" value="RAJ11993.1"/>
    <property type="molecule type" value="Genomic_DNA"/>
</dbReference>
<dbReference type="GO" id="GO:0006508">
    <property type="term" value="P:proteolysis"/>
    <property type="evidence" value="ECO:0007669"/>
    <property type="project" value="UniProtKB-KW"/>
</dbReference>
<sequence length="382" mass="43670">MNHKLINDLYNSYKEDALFGRYIRLEDINPLIKNLPSQFNIDVIGRSVLNQDIHSITFGSGSKKILMWSQMHGNESTTTKAVFDLLNVFKDHQLDSILKDCTIKIIPMLNPDGAKAYTRLNANRVDLNRDAQDLSQPESKVLRSCFDAFKPNYCFNLHGQRTMYSVGQSSRTATLSFLSPAEDEQRSITETRKKAMEIIVHINNMLKDRLPNQIGRYDDGFNINCVGDTFQSLQAPTVLFEAGHYKNDYVREEVRVFTYNALLHAINYISNNDITGQVYKDYFNIPENGKQFYDIIIRNGQFENGTFDVGINYQEKLVDNSLKFIPEVVTIDDLSNFYGHNELNANGSKILNPKGELINLGDSNDFVTINNVKSSLNLYKIR</sequence>
<evidence type="ECO:0000259" key="8">
    <source>
        <dbReference type="PROSITE" id="PS52035"/>
    </source>
</evidence>
<evidence type="ECO:0000256" key="3">
    <source>
        <dbReference type="ARBA" id="ARBA00022670"/>
    </source>
</evidence>
<evidence type="ECO:0000256" key="2">
    <source>
        <dbReference type="ARBA" id="ARBA00005988"/>
    </source>
</evidence>
<evidence type="ECO:0000256" key="4">
    <source>
        <dbReference type="ARBA" id="ARBA00022801"/>
    </source>
</evidence>
<dbReference type="Pfam" id="PF00246">
    <property type="entry name" value="Peptidase_M14"/>
    <property type="match status" value="1"/>
</dbReference>
<keyword evidence="10" id="KW-1185">Reference proteome</keyword>
<evidence type="ECO:0000313" key="9">
    <source>
        <dbReference type="EMBL" id="RAJ11993.1"/>
    </source>
</evidence>
<evidence type="ECO:0000313" key="10">
    <source>
        <dbReference type="Proteomes" id="UP000248703"/>
    </source>
</evidence>
<evidence type="ECO:0000256" key="5">
    <source>
        <dbReference type="ARBA" id="ARBA00022833"/>
    </source>
</evidence>
<dbReference type="PROSITE" id="PS52035">
    <property type="entry name" value="PEPTIDASE_M14"/>
    <property type="match status" value="1"/>
</dbReference>
<dbReference type="GO" id="GO:0005615">
    <property type="term" value="C:extracellular space"/>
    <property type="evidence" value="ECO:0007669"/>
    <property type="project" value="TreeGrafter"/>
</dbReference>
<protein>
    <submittedName>
        <fullName evidence="9">Zinc carboxypeptidase</fullName>
    </submittedName>
</protein>
<feature type="domain" description="Peptidase M14" evidence="8">
    <location>
        <begin position="9"/>
        <end position="269"/>
    </location>
</feature>
<keyword evidence="3" id="KW-0645">Protease</keyword>
<dbReference type="RefSeq" id="WP_111660757.1">
    <property type="nucleotide sequence ID" value="NZ_QLLO01000010.1"/>
</dbReference>
<name>A0A327R934_9FLAO</name>
<dbReference type="InterPro" id="IPR000834">
    <property type="entry name" value="Peptidase_M14"/>
</dbReference>
<reference evidence="9 10" key="1">
    <citation type="submission" date="2018-06" db="EMBL/GenBank/DDBJ databases">
        <title>Genomic Encyclopedia of Archaeal and Bacterial Type Strains, Phase II (KMG-II): from individual species to whole genera.</title>
        <authorList>
            <person name="Goeker M."/>
        </authorList>
    </citation>
    <scope>NUCLEOTIDE SEQUENCE [LARGE SCALE GENOMIC DNA]</scope>
    <source>
        <strain evidence="9 10">DSM 24464</strain>
    </source>
</reference>
<evidence type="ECO:0000256" key="1">
    <source>
        <dbReference type="ARBA" id="ARBA00001947"/>
    </source>
</evidence>
<dbReference type="Proteomes" id="UP000248703">
    <property type="component" value="Unassembled WGS sequence"/>
</dbReference>
<proteinExistence type="inferred from homology"/>
<gene>
    <name evidence="9" type="ORF">LY08_02493</name>
</gene>